<accession>A0ABN9F1C4</accession>
<dbReference type="EMBL" id="CATNWA010016071">
    <property type="protein sequence ID" value="CAI9589552.1"/>
    <property type="molecule type" value="Genomic_DNA"/>
</dbReference>
<dbReference type="Proteomes" id="UP001162483">
    <property type="component" value="Unassembled WGS sequence"/>
</dbReference>
<feature type="compositionally biased region" description="Polar residues" evidence="1">
    <location>
        <begin position="19"/>
        <end position="36"/>
    </location>
</feature>
<organism evidence="2 3">
    <name type="scientific">Staurois parvus</name>
    <dbReference type="NCBI Taxonomy" id="386267"/>
    <lineage>
        <taxon>Eukaryota</taxon>
        <taxon>Metazoa</taxon>
        <taxon>Chordata</taxon>
        <taxon>Craniata</taxon>
        <taxon>Vertebrata</taxon>
        <taxon>Euteleostomi</taxon>
        <taxon>Amphibia</taxon>
        <taxon>Batrachia</taxon>
        <taxon>Anura</taxon>
        <taxon>Neobatrachia</taxon>
        <taxon>Ranoidea</taxon>
        <taxon>Ranidae</taxon>
        <taxon>Staurois</taxon>
    </lineage>
</organism>
<proteinExistence type="predicted"/>
<gene>
    <name evidence="2" type="ORF">SPARVUS_LOCUS10918741</name>
</gene>
<keyword evidence="3" id="KW-1185">Reference proteome</keyword>
<sequence>MPVIRLVCSRIVLPLPRSPSDTYQPRSVGNGQTQPISWHGPGCKPTEITCPLPCPCTFGCSRHPMRSIACCGLRPTGNSEEELTEGGQGNGGRHPAVFHASHARTS</sequence>
<comment type="caution">
    <text evidence="2">The sequence shown here is derived from an EMBL/GenBank/DDBJ whole genome shotgun (WGS) entry which is preliminary data.</text>
</comment>
<feature type="region of interest" description="Disordered" evidence="1">
    <location>
        <begin position="78"/>
        <end position="106"/>
    </location>
</feature>
<evidence type="ECO:0000313" key="2">
    <source>
        <dbReference type="EMBL" id="CAI9589552.1"/>
    </source>
</evidence>
<protein>
    <recommendedName>
        <fullName evidence="4">Secreted protein</fullName>
    </recommendedName>
</protein>
<evidence type="ECO:0008006" key="4">
    <source>
        <dbReference type="Google" id="ProtNLM"/>
    </source>
</evidence>
<name>A0ABN9F1C4_9NEOB</name>
<evidence type="ECO:0000313" key="3">
    <source>
        <dbReference type="Proteomes" id="UP001162483"/>
    </source>
</evidence>
<evidence type="ECO:0000256" key="1">
    <source>
        <dbReference type="SAM" id="MobiDB-lite"/>
    </source>
</evidence>
<reference evidence="2" key="1">
    <citation type="submission" date="2023-05" db="EMBL/GenBank/DDBJ databases">
        <authorList>
            <person name="Stuckert A."/>
        </authorList>
    </citation>
    <scope>NUCLEOTIDE SEQUENCE</scope>
</reference>
<feature type="region of interest" description="Disordered" evidence="1">
    <location>
        <begin position="16"/>
        <end position="37"/>
    </location>
</feature>